<organism evidence="1 2">
    <name type="scientific">Plakobranchus ocellatus</name>
    <dbReference type="NCBI Taxonomy" id="259542"/>
    <lineage>
        <taxon>Eukaryota</taxon>
        <taxon>Metazoa</taxon>
        <taxon>Spiralia</taxon>
        <taxon>Lophotrochozoa</taxon>
        <taxon>Mollusca</taxon>
        <taxon>Gastropoda</taxon>
        <taxon>Heterobranchia</taxon>
        <taxon>Euthyneura</taxon>
        <taxon>Panpulmonata</taxon>
        <taxon>Sacoglossa</taxon>
        <taxon>Placobranchoidea</taxon>
        <taxon>Plakobranchidae</taxon>
        <taxon>Plakobranchus</taxon>
    </lineage>
</organism>
<protein>
    <submittedName>
        <fullName evidence="1">Reverse transcriptase</fullName>
    </submittedName>
</protein>
<gene>
    <name evidence="1" type="ORF">PoB_006733000</name>
</gene>
<dbReference type="EMBL" id="BLXT01007646">
    <property type="protein sequence ID" value="GFO40825.1"/>
    <property type="molecule type" value="Genomic_DNA"/>
</dbReference>
<reference evidence="1 2" key="1">
    <citation type="journal article" date="2021" name="Elife">
        <title>Chloroplast acquisition without the gene transfer in kleptoplastic sea slugs, Plakobranchus ocellatus.</title>
        <authorList>
            <person name="Maeda T."/>
            <person name="Takahashi S."/>
            <person name="Yoshida T."/>
            <person name="Shimamura S."/>
            <person name="Takaki Y."/>
            <person name="Nagai Y."/>
            <person name="Toyoda A."/>
            <person name="Suzuki Y."/>
            <person name="Arimoto A."/>
            <person name="Ishii H."/>
            <person name="Satoh N."/>
            <person name="Nishiyama T."/>
            <person name="Hasebe M."/>
            <person name="Maruyama T."/>
            <person name="Minagawa J."/>
            <person name="Obokata J."/>
            <person name="Shigenobu S."/>
        </authorList>
    </citation>
    <scope>NUCLEOTIDE SEQUENCE [LARGE SCALE GENOMIC DNA]</scope>
</reference>
<proteinExistence type="predicted"/>
<accession>A0AAV4D9M6</accession>
<keyword evidence="1" id="KW-0695">RNA-directed DNA polymerase</keyword>
<evidence type="ECO:0000313" key="1">
    <source>
        <dbReference type="EMBL" id="GFO40825.1"/>
    </source>
</evidence>
<keyword evidence="2" id="KW-1185">Reference proteome</keyword>
<evidence type="ECO:0000313" key="2">
    <source>
        <dbReference type="Proteomes" id="UP000735302"/>
    </source>
</evidence>
<dbReference type="Proteomes" id="UP000735302">
    <property type="component" value="Unassembled WGS sequence"/>
</dbReference>
<comment type="caution">
    <text evidence="1">The sequence shown here is derived from an EMBL/GenBank/DDBJ whole genome shotgun (WGS) entry which is preliminary data.</text>
</comment>
<keyword evidence="1" id="KW-0808">Transferase</keyword>
<dbReference type="AlphaFoldDB" id="A0AAV4D9M6"/>
<dbReference type="GO" id="GO:0003964">
    <property type="term" value="F:RNA-directed DNA polymerase activity"/>
    <property type="evidence" value="ECO:0007669"/>
    <property type="project" value="UniProtKB-KW"/>
</dbReference>
<name>A0AAV4D9M6_9GAST</name>
<sequence length="185" mass="21392">MNCLLSAHGRHITFFRPCFVFYIEKFTSELQDAARWSIPSYKGAKFKARVPWFTQEWDIPPSWREASVVIIPKLSKDPSNYRPIALTSYLCKTLERMRMTDWSMCRATLSPEPCCRRVRYLKALTNPSSVQVGLRQCREWSCKRSDISGSCTSSGPSHCTLSFQDVTFQKLVHRGWRASAYQASF</sequence>
<keyword evidence="1" id="KW-0548">Nucleotidyltransferase</keyword>